<organism evidence="1 2">
    <name type="scientific">Candidatus Fukatsuia symbiotica</name>
    <dbReference type="NCBI Taxonomy" id="1878942"/>
    <lineage>
        <taxon>Bacteria</taxon>
        <taxon>Pseudomonadati</taxon>
        <taxon>Pseudomonadota</taxon>
        <taxon>Gammaproteobacteria</taxon>
        <taxon>Enterobacterales</taxon>
        <taxon>Yersiniaceae</taxon>
        <taxon>Candidatus Fukatsuia</taxon>
    </lineage>
</organism>
<evidence type="ECO:0008006" key="3">
    <source>
        <dbReference type="Google" id="ProtNLM"/>
    </source>
</evidence>
<name>A0A2U8I4X8_9GAMM</name>
<evidence type="ECO:0000313" key="1">
    <source>
        <dbReference type="EMBL" id="AWK14211.1"/>
    </source>
</evidence>
<gene>
    <name evidence="1" type="ORF">CCS41_06535</name>
</gene>
<dbReference type="RefSeq" id="WP_119797405.1">
    <property type="nucleotide sequence ID" value="NZ_CP021659.1"/>
</dbReference>
<dbReference type="KEGG" id="fsm:CCS41_06535"/>
<keyword evidence="2" id="KW-1185">Reference proteome</keyword>
<dbReference type="OrthoDB" id="6650149at2"/>
<dbReference type="Proteomes" id="UP000261875">
    <property type="component" value="Chromosome"/>
</dbReference>
<proteinExistence type="predicted"/>
<evidence type="ECO:0000313" key="2">
    <source>
        <dbReference type="Proteomes" id="UP000261875"/>
    </source>
</evidence>
<dbReference type="STRING" id="1878942.GCA_900128755_00050"/>
<dbReference type="AlphaFoldDB" id="A0A2U8I4X8"/>
<accession>A0A2U8I4X8</accession>
<protein>
    <recommendedName>
        <fullName evidence="3">HK97 gp10 family phage protein</fullName>
    </recommendedName>
</protein>
<sequence>MTDNKPFMASMTAFINQSKQAHQALPQVLGMKILARLVTMSPVGNADTWQGKAPPGYTGGRFRGNWQVTFDVPAETETGRIDPRGNLTLTEGMQQLTQFTPGTQAIYFSNTVPYAYRLEFGHSKQAPNGMVRVTAEAFQTLFNQAVKEMKK</sequence>
<reference evidence="1 2" key="1">
    <citation type="submission" date="2017-05" db="EMBL/GenBank/DDBJ databases">
        <title>Genome sequence of Candidatus Fukatsuia symbiotica and Candidatus Hamiltonella defensa from Acyrthosiphon pisum strain 5D.</title>
        <authorList>
            <person name="Patel V.A."/>
            <person name="Chevignon G."/>
            <person name="Russell J.A."/>
            <person name="Oliver K.M."/>
        </authorList>
    </citation>
    <scope>NUCLEOTIDE SEQUENCE [LARGE SCALE GENOMIC DNA]</scope>
    <source>
        <strain evidence="1 2">5D</strain>
    </source>
</reference>
<dbReference type="EMBL" id="CP021659">
    <property type="protein sequence ID" value="AWK14211.1"/>
    <property type="molecule type" value="Genomic_DNA"/>
</dbReference>